<dbReference type="PANTHER" id="PTHR36933">
    <property type="entry name" value="SLL0788 PROTEIN"/>
    <property type="match status" value="1"/>
</dbReference>
<evidence type="ECO:0000313" key="4">
    <source>
        <dbReference type="EMBL" id="WUP77880.1"/>
    </source>
</evidence>
<proteinExistence type="predicted"/>
<feature type="domain" description="DUF305" evidence="3">
    <location>
        <begin position="67"/>
        <end position="211"/>
    </location>
</feature>
<dbReference type="Proteomes" id="UP001432011">
    <property type="component" value="Chromosome"/>
</dbReference>
<feature type="compositionally biased region" description="Low complexity" evidence="1">
    <location>
        <begin position="25"/>
        <end position="40"/>
    </location>
</feature>
<keyword evidence="5" id="KW-1185">Reference proteome</keyword>
<reference evidence="4" key="1">
    <citation type="submission" date="2022-10" db="EMBL/GenBank/DDBJ databases">
        <title>The complete genomes of actinobacterial strains from the NBC collection.</title>
        <authorList>
            <person name="Joergensen T.S."/>
            <person name="Alvarez Arevalo M."/>
            <person name="Sterndorff E.B."/>
            <person name="Faurdal D."/>
            <person name="Vuksanovic O."/>
            <person name="Mourched A.-S."/>
            <person name="Charusanti P."/>
            <person name="Shaw S."/>
            <person name="Blin K."/>
            <person name="Weber T."/>
        </authorList>
    </citation>
    <scope>NUCLEOTIDE SEQUENCE</scope>
    <source>
        <strain evidence="4">NBC_00254</strain>
    </source>
</reference>
<dbReference type="InterPro" id="IPR005183">
    <property type="entry name" value="DUF305_CopM-like"/>
</dbReference>
<organism evidence="4 5">
    <name type="scientific">Microbispora hainanensis</name>
    <dbReference type="NCBI Taxonomy" id="568844"/>
    <lineage>
        <taxon>Bacteria</taxon>
        <taxon>Bacillati</taxon>
        <taxon>Actinomycetota</taxon>
        <taxon>Actinomycetes</taxon>
        <taxon>Streptosporangiales</taxon>
        <taxon>Streptosporangiaceae</taxon>
        <taxon>Microbispora</taxon>
    </lineage>
</organism>
<name>A0ABZ1SXZ1_9ACTN</name>
<feature type="signal peptide" evidence="2">
    <location>
        <begin position="1"/>
        <end position="22"/>
    </location>
</feature>
<sequence length="216" mass="22929">MNGRVLPVALLTAGLLAGTGGAYGTAASAATPSSPGVPTAPSDPTPTPTPPPPTTPPTTTADHNDQDVMFARMMIPHHQQAVEMGRLAEDRAADARVARLARRIEAAQAPEIRTMSGWLTTWGEQVPGESPAPTHHAMPGMMSPEDMRRLEGLSGRDFDRAFLTMMIRHHEGAVTMARDELSGGSYEPARRLAESIISSQSAEIKEMKSMLSGLPG</sequence>
<dbReference type="EMBL" id="CP108085">
    <property type="protein sequence ID" value="WUP77880.1"/>
    <property type="molecule type" value="Genomic_DNA"/>
</dbReference>
<gene>
    <name evidence="4" type="ORF">OG913_13010</name>
</gene>
<evidence type="ECO:0000259" key="3">
    <source>
        <dbReference type="Pfam" id="PF03713"/>
    </source>
</evidence>
<evidence type="ECO:0000256" key="1">
    <source>
        <dbReference type="SAM" id="MobiDB-lite"/>
    </source>
</evidence>
<feature type="region of interest" description="Disordered" evidence="1">
    <location>
        <begin position="25"/>
        <end position="63"/>
    </location>
</feature>
<dbReference type="Pfam" id="PF03713">
    <property type="entry name" value="DUF305"/>
    <property type="match status" value="1"/>
</dbReference>
<feature type="compositionally biased region" description="Pro residues" evidence="1">
    <location>
        <begin position="41"/>
        <end position="56"/>
    </location>
</feature>
<keyword evidence="2" id="KW-0732">Signal</keyword>
<dbReference type="RefSeq" id="WP_328710408.1">
    <property type="nucleotide sequence ID" value="NZ_CP108085.1"/>
</dbReference>
<feature type="chain" id="PRO_5045702707" evidence="2">
    <location>
        <begin position="23"/>
        <end position="216"/>
    </location>
</feature>
<dbReference type="PANTHER" id="PTHR36933:SF1">
    <property type="entry name" value="SLL0788 PROTEIN"/>
    <property type="match status" value="1"/>
</dbReference>
<evidence type="ECO:0000313" key="5">
    <source>
        <dbReference type="Proteomes" id="UP001432011"/>
    </source>
</evidence>
<evidence type="ECO:0000256" key="2">
    <source>
        <dbReference type="SAM" id="SignalP"/>
    </source>
</evidence>
<accession>A0ABZ1SXZ1</accession>
<dbReference type="InterPro" id="IPR012347">
    <property type="entry name" value="Ferritin-like"/>
</dbReference>
<protein>
    <submittedName>
        <fullName evidence="4">DUF305 domain-containing protein</fullName>
    </submittedName>
</protein>
<dbReference type="Gene3D" id="1.20.1260.10">
    <property type="match status" value="1"/>
</dbReference>